<dbReference type="PANTHER" id="PTHR46883">
    <property type="entry name" value="BARDET-BIEDL SYNDROME 12 PROTEIN"/>
    <property type="match status" value="1"/>
</dbReference>
<dbReference type="Gene3D" id="3.30.260.10">
    <property type="entry name" value="TCP-1-like chaperonin intermediate domain"/>
    <property type="match status" value="1"/>
</dbReference>
<dbReference type="Ensembl" id="ENSGAGT00000022133.1">
    <property type="protein sequence ID" value="ENSGAGP00000019435.1"/>
    <property type="gene ID" value="ENSGAGG00000014334.1"/>
</dbReference>
<dbReference type="Pfam" id="PF00118">
    <property type="entry name" value="Cpn60_TCP1"/>
    <property type="match status" value="1"/>
</dbReference>
<name>A0A452HW97_9SAUR</name>
<dbReference type="InterPro" id="IPR027413">
    <property type="entry name" value="GROEL-like_equatorial_sf"/>
</dbReference>
<dbReference type="GO" id="GO:0051131">
    <property type="term" value="P:chaperone-mediated protein complex assembly"/>
    <property type="evidence" value="ECO:0007669"/>
    <property type="project" value="InterPro"/>
</dbReference>
<reference evidence="1" key="2">
    <citation type="submission" date="2025-08" db="UniProtKB">
        <authorList>
            <consortium name="Ensembl"/>
        </authorList>
    </citation>
    <scope>IDENTIFICATION</scope>
</reference>
<dbReference type="GO" id="GO:0045494">
    <property type="term" value="P:photoreceptor cell maintenance"/>
    <property type="evidence" value="ECO:0007669"/>
    <property type="project" value="TreeGrafter"/>
</dbReference>
<dbReference type="PANTHER" id="PTHR46883:SF1">
    <property type="entry name" value="BARDET-BIEDL SYNDROME 12 PROTEIN"/>
    <property type="match status" value="1"/>
</dbReference>
<dbReference type="Gene3D" id="3.50.7.10">
    <property type="entry name" value="GroEL"/>
    <property type="match status" value="1"/>
</dbReference>
<dbReference type="Gene3D" id="1.10.560.10">
    <property type="entry name" value="GroEL-like equatorial domain"/>
    <property type="match status" value="2"/>
</dbReference>
<dbReference type="InterPro" id="IPR042984">
    <property type="entry name" value="BBS12"/>
</dbReference>
<dbReference type="STRING" id="38772.ENSGAGP00000019435"/>
<sequence length="724" mass="80254">MAFRNMNRRHHIGLQQLSSLASIGRTLLGPVKSYKFIVDESTCESVLTCSAVRLLESLDLTSAVGQLLNETIQAQNKEYKTGMTTLLFLVGAWSSAVLECLQQNVPFSLIVSVMSEGLNSCSEKVQCLQLSVHDLYKGPNSVPIHFTSSSLGPQIIETKTPGIGANHFLNPLLHILKEVPVSKEESIPEGLHSHQASPCDPHKRCLNSHLCPADYITPSLVEPVGNKTMPAVPGSSLIASSYIKRTRLTHSRYFNTPGKKHCSLQVDNFGGPPTGPAAYPYEFNDFRQLAMALSHGNQSSMKLVQDIVRCQQEVADHTGSSQFNIAEVVTCCLPGLSEHYSCVCPGYITLVSPEKATVTKQLQDRPLQILLVDGDLTEKYRHLGFNRPSNVRTISENVGLQESSSESLWINYVLDILIQAKVNLVLVKGNVCESLMERCILNNILIINPVTLNVLHAFGKGTGVQLVTYLSQVNSYCVGSSVWVDFWRTGDLSTMELDNKVPISIKAEGIHLVTAVLSSTVTSKMQITEDQFWTCAYRLHHALTDQKVFPGGGTVELLCLSHLKKLEEQSLKQPDKKPSEDFYMSSCWLTKSLTQYKPVVLKALASGWHQYLSRVMCNTAHYASEFEASASIEHHLKKAADYCSPSAYILKEFNKGDKTMVDFGLSTKPEEAVKIYDNVTPKVEAWRRALDLVLLVLQTDAEIITGPKRNQLLNSHVSREFIFL</sequence>
<organism evidence="1 2">
    <name type="scientific">Gopherus agassizii</name>
    <name type="common">Agassiz's desert tortoise</name>
    <dbReference type="NCBI Taxonomy" id="38772"/>
    <lineage>
        <taxon>Eukaryota</taxon>
        <taxon>Metazoa</taxon>
        <taxon>Chordata</taxon>
        <taxon>Craniata</taxon>
        <taxon>Vertebrata</taxon>
        <taxon>Euteleostomi</taxon>
        <taxon>Archelosauria</taxon>
        <taxon>Testudinata</taxon>
        <taxon>Testudines</taxon>
        <taxon>Cryptodira</taxon>
        <taxon>Durocryptodira</taxon>
        <taxon>Testudinoidea</taxon>
        <taxon>Testudinidae</taxon>
        <taxon>Gopherus</taxon>
    </lineage>
</organism>
<dbReference type="Proteomes" id="UP000291020">
    <property type="component" value="Unassembled WGS sequence"/>
</dbReference>
<dbReference type="AlphaFoldDB" id="A0A452HW97"/>
<reference evidence="1" key="3">
    <citation type="submission" date="2025-09" db="UniProtKB">
        <authorList>
            <consortium name="Ensembl"/>
        </authorList>
    </citation>
    <scope>IDENTIFICATION</scope>
</reference>
<dbReference type="InterPro" id="IPR027410">
    <property type="entry name" value="TCP-1-like_intermed_sf"/>
</dbReference>
<dbReference type="SUPFAM" id="SSF52029">
    <property type="entry name" value="GroEL apical domain-like"/>
    <property type="match status" value="1"/>
</dbReference>
<evidence type="ECO:0000313" key="1">
    <source>
        <dbReference type="Ensembl" id="ENSGAGP00000019435.1"/>
    </source>
</evidence>
<dbReference type="GO" id="GO:0005524">
    <property type="term" value="F:ATP binding"/>
    <property type="evidence" value="ECO:0007669"/>
    <property type="project" value="InterPro"/>
</dbReference>
<dbReference type="SUPFAM" id="SSF48592">
    <property type="entry name" value="GroEL equatorial domain-like"/>
    <property type="match status" value="1"/>
</dbReference>
<accession>A0A452HW97</accession>
<protein>
    <submittedName>
        <fullName evidence="1">Uncharacterized protein</fullName>
    </submittedName>
</protein>
<evidence type="ECO:0000313" key="2">
    <source>
        <dbReference type="Proteomes" id="UP000291020"/>
    </source>
</evidence>
<keyword evidence="2" id="KW-1185">Reference proteome</keyword>
<dbReference type="InterPro" id="IPR027409">
    <property type="entry name" value="GroEL-like_apical_dom_sf"/>
</dbReference>
<reference evidence="2" key="1">
    <citation type="journal article" date="2017" name="PLoS ONE">
        <title>The Agassiz's desert tortoise genome provides a resource for the conservation of a threatened species.</title>
        <authorList>
            <person name="Tollis M."/>
            <person name="DeNardo D.F."/>
            <person name="Cornelius J.A."/>
            <person name="Dolby G.A."/>
            <person name="Edwards T."/>
            <person name="Henen B.T."/>
            <person name="Karl A.E."/>
            <person name="Murphy R.W."/>
            <person name="Kusumi K."/>
        </authorList>
    </citation>
    <scope>NUCLEOTIDE SEQUENCE [LARGE SCALE GENOMIC DNA]</scope>
</reference>
<dbReference type="InterPro" id="IPR002423">
    <property type="entry name" value="Cpn60/GroEL/TCP-1"/>
</dbReference>
<proteinExistence type="predicted"/>